<gene>
    <name evidence="1" type="ORF">Q2T52_20345</name>
</gene>
<evidence type="ECO:0000313" key="2">
    <source>
        <dbReference type="Proteomes" id="UP001169006"/>
    </source>
</evidence>
<reference evidence="1" key="1">
    <citation type="journal article" date="2015" name="Int. J. Syst. Evol. Microbiol.">
        <title>Rhizobium oryzicola sp. nov., potential plant-growth-promoting endophytic bacteria isolated from rice roots.</title>
        <authorList>
            <person name="Zhang X.X."/>
            <person name="Gao J.S."/>
            <person name="Cao Y.H."/>
            <person name="Sheirdil R.A."/>
            <person name="Wang X.C."/>
            <person name="Zhang L."/>
        </authorList>
    </citation>
    <scope>NUCLEOTIDE SEQUENCE</scope>
    <source>
        <strain evidence="1">05753</strain>
    </source>
</reference>
<evidence type="ECO:0000313" key="1">
    <source>
        <dbReference type="EMBL" id="MDO1584444.1"/>
    </source>
</evidence>
<accession>A0ABT8T110</accession>
<dbReference type="EMBL" id="JAUKWQ010000008">
    <property type="protein sequence ID" value="MDO1584444.1"/>
    <property type="molecule type" value="Genomic_DNA"/>
</dbReference>
<keyword evidence="2" id="KW-1185">Reference proteome</keyword>
<comment type="caution">
    <text evidence="1">The sequence shown here is derived from an EMBL/GenBank/DDBJ whole genome shotgun (WGS) entry which is preliminary data.</text>
</comment>
<sequence length="207" mass="23138">MDYSLTCTNASNMHGNFVLFQRPEGSEGSAHIRSLAWLSRPAAPGTSITFCWNDRTSFFWGERSGPEDKGRVRISQEVEADPERNNLVDLKSDGFASPVFSNLRAETSFGGLTIRQMHARFDFPVYHGIARGGSALLAAPFNMNVSTTFIIDPISYWVHFDDFKAGEVLDPIRLDGSHRIELSPARPTRAVIMGTDNIIRHAPENHW</sequence>
<dbReference type="RefSeq" id="WP_302078681.1">
    <property type="nucleotide sequence ID" value="NZ_JAUKWQ010000008.1"/>
</dbReference>
<protein>
    <submittedName>
        <fullName evidence="1">Uncharacterized protein</fullName>
    </submittedName>
</protein>
<proteinExistence type="predicted"/>
<organism evidence="1 2">
    <name type="scientific">Rhizobium oryzicola</name>
    <dbReference type="NCBI Taxonomy" id="1232668"/>
    <lineage>
        <taxon>Bacteria</taxon>
        <taxon>Pseudomonadati</taxon>
        <taxon>Pseudomonadota</taxon>
        <taxon>Alphaproteobacteria</taxon>
        <taxon>Hyphomicrobiales</taxon>
        <taxon>Rhizobiaceae</taxon>
        <taxon>Rhizobium/Agrobacterium group</taxon>
        <taxon>Rhizobium</taxon>
    </lineage>
</organism>
<reference evidence="1" key="2">
    <citation type="submission" date="2023-07" db="EMBL/GenBank/DDBJ databases">
        <authorList>
            <person name="Sun H."/>
        </authorList>
    </citation>
    <scope>NUCLEOTIDE SEQUENCE</scope>
    <source>
        <strain evidence="1">05753</strain>
    </source>
</reference>
<dbReference type="Proteomes" id="UP001169006">
    <property type="component" value="Unassembled WGS sequence"/>
</dbReference>
<name>A0ABT8T110_9HYPH</name>